<sequence length="323" mass="35762">TGLASEVLKVGSFEMPKIQENDVLLKMQYSSVNPADTKKRSGWLGASLDKEFIIPHTDGAGQIVEIGKSVEKNFLNKMVWVFGGSKDAQFGTCAEYFPTNIENVVELPKETTASVASCLGVPVATAYYSVFSDNNPENQIFFITGGAGSVSHYAIQFAKLSGAKVITTVSSDIKKEICKNIGADLILNYRQLTEDEIVKQIIEFTKGNLVDRCIEVDFGFNVNLIPKILRPNATLATYSCSSNPNPVFPYYMYAPKGINIKIVQAFLHRNSFLSRCADFVTNLLKKDNLIHPEINSFSFDETFKAHEAQEDTEIIAKSNIKIK</sequence>
<dbReference type="AlphaFoldDB" id="A0A382Q045"/>
<dbReference type="Pfam" id="PF00107">
    <property type="entry name" value="ADH_zinc_N"/>
    <property type="match status" value="1"/>
</dbReference>
<dbReference type="InterPro" id="IPR036291">
    <property type="entry name" value="NAD(P)-bd_dom_sf"/>
</dbReference>
<dbReference type="SMART" id="SM00829">
    <property type="entry name" value="PKS_ER"/>
    <property type="match status" value="1"/>
</dbReference>
<feature type="domain" description="Enoyl reductase (ER)" evidence="2">
    <location>
        <begin position="2"/>
        <end position="320"/>
    </location>
</feature>
<dbReference type="InterPro" id="IPR020843">
    <property type="entry name" value="ER"/>
</dbReference>
<dbReference type="Pfam" id="PF08240">
    <property type="entry name" value="ADH_N"/>
    <property type="match status" value="1"/>
</dbReference>
<dbReference type="InterPro" id="IPR013154">
    <property type="entry name" value="ADH-like_N"/>
</dbReference>
<dbReference type="SUPFAM" id="SSF50129">
    <property type="entry name" value="GroES-like"/>
    <property type="match status" value="1"/>
</dbReference>
<dbReference type="SUPFAM" id="SSF51735">
    <property type="entry name" value="NAD(P)-binding Rossmann-fold domains"/>
    <property type="match status" value="1"/>
</dbReference>
<dbReference type="GO" id="GO:0016491">
    <property type="term" value="F:oxidoreductase activity"/>
    <property type="evidence" value="ECO:0007669"/>
    <property type="project" value="InterPro"/>
</dbReference>
<accession>A0A382Q045</accession>
<organism evidence="3">
    <name type="scientific">marine metagenome</name>
    <dbReference type="NCBI Taxonomy" id="408172"/>
    <lineage>
        <taxon>unclassified sequences</taxon>
        <taxon>metagenomes</taxon>
        <taxon>ecological metagenomes</taxon>
    </lineage>
</organism>
<evidence type="ECO:0000313" key="3">
    <source>
        <dbReference type="EMBL" id="SVC78467.1"/>
    </source>
</evidence>
<dbReference type="PANTHER" id="PTHR44154">
    <property type="entry name" value="QUINONE OXIDOREDUCTASE"/>
    <property type="match status" value="1"/>
</dbReference>
<dbReference type="PANTHER" id="PTHR44154:SF1">
    <property type="entry name" value="QUINONE OXIDOREDUCTASE"/>
    <property type="match status" value="1"/>
</dbReference>
<dbReference type="InterPro" id="IPR051603">
    <property type="entry name" value="Zinc-ADH_QOR/CCCR"/>
</dbReference>
<evidence type="ECO:0000259" key="2">
    <source>
        <dbReference type="SMART" id="SM00829"/>
    </source>
</evidence>
<protein>
    <recommendedName>
        <fullName evidence="2">Enoyl reductase (ER) domain-containing protein</fullName>
    </recommendedName>
</protein>
<dbReference type="EMBL" id="UINC01110748">
    <property type="protein sequence ID" value="SVC78467.1"/>
    <property type="molecule type" value="Genomic_DNA"/>
</dbReference>
<dbReference type="Gene3D" id="3.40.50.720">
    <property type="entry name" value="NAD(P)-binding Rossmann-like Domain"/>
    <property type="match status" value="1"/>
</dbReference>
<proteinExistence type="predicted"/>
<feature type="non-terminal residue" evidence="3">
    <location>
        <position position="1"/>
    </location>
</feature>
<gene>
    <name evidence="3" type="ORF">METZ01_LOCUS331321</name>
</gene>
<reference evidence="3" key="1">
    <citation type="submission" date="2018-05" db="EMBL/GenBank/DDBJ databases">
        <authorList>
            <person name="Lanie J.A."/>
            <person name="Ng W.-L."/>
            <person name="Kazmierczak K.M."/>
            <person name="Andrzejewski T.M."/>
            <person name="Davidsen T.M."/>
            <person name="Wayne K.J."/>
            <person name="Tettelin H."/>
            <person name="Glass J.I."/>
            <person name="Rusch D."/>
            <person name="Podicherti R."/>
            <person name="Tsui H.-C.T."/>
            <person name="Winkler M.E."/>
        </authorList>
    </citation>
    <scope>NUCLEOTIDE SEQUENCE</scope>
</reference>
<dbReference type="InterPro" id="IPR013149">
    <property type="entry name" value="ADH-like_C"/>
</dbReference>
<keyword evidence="1" id="KW-0521">NADP</keyword>
<evidence type="ECO:0000256" key="1">
    <source>
        <dbReference type="ARBA" id="ARBA00022857"/>
    </source>
</evidence>
<dbReference type="Gene3D" id="3.90.180.10">
    <property type="entry name" value="Medium-chain alcohol dehydrogenases, catalytic domain"/>
    <property type="match status" value="1"/>
</dbReference>
<dbReference type="InterPro" id="IPR011032">
    <property type="entry name" value="GroES-like_sf"/>
</dbReference>
<name>A0A382Q045_9ZZZZ</name>